<reference evidence="3" key="1">
    <citation type="submission" date="2023-07" db="EMBL/GenBank/DDBJ databases">
        <title>Chromosome-level Genome Assembly of Striped Snakehead (Channa striata).</title>
        <authorList>
            <person name="Liu H."/>
        </authorList>
    </citation>
    <scope>NUCLEOTIDE SEQUENCE</scope>
    <source>
        <strain evidence="3">Gz</strain>
        <tissue evidence="3">Muscle</tissue>
    </source>
</reference>
<evidence type="ECO:0000313" key="3">
    <source>
        <dbReference type="EMBL" id="KAK2856920.1"/>
    </source>
</evidence>
<dbReference type="AlphaFoldDB" id="A0AA88NPE7"/>
<evidence type="ECO:0000313" key="4">
    <source>
        <dbReference type="Proteomes" id="UP001187415"/>
    </source>
</evidence>
<keyword evidence="1" id="KW-0175">Coiled coil</keyword>
<gene>
    <name evidence="3" type="ORF">Q5P01_005655</name>
</gene>
<sequence length="238" mass="28373">MESKYIRFLQTTIEDVVEEMMFVREIAELFELQHLTATDRHEGYWQPVGHVTGGRSQDRTSEHKHLLAALENRFAQLERRFAELDHQPSCSKDCWEEWFSNPPELQNRITLLRHEGYWQPVGHVTGGRSQDRTSEHKHLLAALENRFAQLERRFAELDHQPSCSKDCWEEWFSNPPELQNRITLLRSRLDWLEGVFHDEKQWADYFKRLFRDVRDGQDDWKRDTNEPGSLNTGSRDHS</sequence>
<dbReference type="EMBL" id="JAUPFM010000003">
    <property type="protein sequence ID" value="KAK2856920.1"/>
    <property type="molecule type" value="Genomic_DNA"/>
</dbReference>
<dbReference type="Proteomes" id="UP001187415">
    <property type="component" value="Unassembled WGS sequence"/>
</dbReference>
<feature type="coiled-coil region" evidence="1">
    <location>
        <begin position="60"/>
        <end position="87"/>
    </location>
</feature>
<evidence type="ECO:0000256" key="2">
    <source>
        <dbReference type="SAM" id="MobiDB-lite"/>
    </source>
</evidence>
<accession>A0AA88NPE7</accession>
<keyword evidence="4" id="KW-1185">Reference proteome</keyword>
<name>A0AA88NPE7_CHASR</name>
<evidence type="ECO:0000256" key="1">
    <source>
        <dbReference type="SAM" id="Coils"/>
    </source>
</evidence>
<feature type="region of interest" description="Disordered" evidence="2">
    <location>
        <begin position="217"/>
        <end position="238"/>
    </location>
</feature>
<organism evidence="3 4">
    <name type="scientific">Channa striata</name>
    <name type="common">Snakehead murrel</name>
    <name type="synonym">Ophicephalus striatus</name>
    <dbReference type="NCBI Taxonomy" id="64152"/>
    <lineage>
        <taxon>Eukaryota</taxon>
        <taxon>Metazoa</taxon>
        <taxon>Chordata</taxon>
        <taxon>Craniata</taxon>
        <taxon>Vertebrata</taxon>
        <taxon>Euteleostomi</taxon>
        <taxon>Actinopterygii</taxon>
        <taxon>Neopterygii</taxon>
        <taxon>Teleostei</taxon>
        <taxon>Neoteleostei</taxon>
        <taxon>Acanthomorphata</taxon>
        <taxon>Anabantaria</taxon>
        <taxon>Anabantiformes</taxon>
        <taxon>Channoidei</taxon>
        <taxon>Channidae</taxon>
        <taxon>Channa</taxon>
    </lineage>
</organism>
<comment type="caution">
    <text evidence="3">The sequence shown here is derived from an EMBL/GenBank/DDBJ whole genome shotgun (WGS) entry which is preliminary data.</text>
</comment>
<feature type="compositionally biased region" description="Polar residues" evidence="2">
    <location>
        <begin position="226"/>
        <end position="238"/>
    </location>
</feature>
<protein>
    <submittedName>
        <fullName evidence="3">Uncharacterized protein</fullName>
    </submittedName>
</protein>
<proteinExistence type="predicted"/>
<feature type="coiled-coil region" evidence="1">
    <location>
        <begin position="133"/>
        <end position="160"/>
    </location>
</feature>